<dbReference type="PANTHER" id="PTHR39339">
    <property type="entry name" value="SLR1444 PROTEIN"/>
    <property type="match status" value="1"/>
</dbReference>
<sequence length="325" mass="35948">MSIETRTDAEAVPEGGQAQVSRMLARYLHAQRETIMDGQIAACHDDPDSVVGVVKAARRARCALSAHPTAVRRQSEVRRLVEELRWLGITTGAAHDLRAQSARLHAAVDVLRPRYVRGPVRERMAAYFDVRIRPAWTAARDLLAAPRFVTVVEDLMAEERLLHTGVVPGIDEPDNSVVLDALLGRVRRRMRRVGSARGEDAIDAAMHDLRKSVRRTRYYVESVRDLDPSRSDQTVAGLIAVQDLLGEYQDAVVAKHHLIQLTREAENAGESAFTYGLLLQREIDRTAELAAALPGTYWRSLRTARVMADIHTGTGTGGAAPRKTS</sequence>
<name>A0A4R6P4B7_NOCIG</name>
<gene>
    <name evidence="2" type="ORF">DFR75_10765</name>
</gene>
<dbReference type="PROSITE" id="PS51708">
    <property type="entry name" value="CHAD"/>
    <property type="match status" value="1"/>
</dbReference>
<reference evidence="2 3" key="1">
    <citation type="submission" date="2019-03" db="EMBL/GenBank/DDBJ databases">
        <title>Genomic Encyclopedia of Type Strains, Phase IV (KMG-IV): sequencing the most valuable type-strain genomes for metagenomic binning, comparative biology and taxonomic classification.</title>
        <authorList>
            <person name="Goeker M."/>
        </authorList>
    </citation>
    <scope>NUCLEOTIDE SEQUENCE [LARGE SCALE GENOMIC DNA]</scope>
    <source>
        <strain evidence="2 3">DSM 44496</strain>
    </source>
</reference>
<dbReference type="InterPro" id="IPR038186">
    <property type="entry name" value="CHAD_dom_sf"/>
</dbReference>
<organism evidence="2 3">
    <name type="scientific">Nocardia ignorata</name>
    <dbReference type="NCBI Taxonomy" id="145285"/>
    <lineage>
        <taxon>Bacteria</taxon>
        <taxon>Bacillati</taxon>
        <taxon>Actinomycetota</taxon>
        <taxon>Actinomycetes</taxon>
        <taxon>Mycobacteriales</taxon>
        <taxon>Nocardiaceae</taxon>
        <taxon>Nocardia</taxon>
    </lineage>
</organism>
<feature type="domain" description="CHAD" evidence="1">
    <location>
        <begin position="5"/>
        <end position="303"/>
    </location>
</feature>
<dbReference type="InterPro" id="IPR007899">
    <property type="entry name" value="CHAD_dom"/>
</dbReference>
<dbReference type="Proteomes" id="UP000295087">
    <property type="component" value="Unassembled WGS sequence"/>
</dbReference>
<evidence type="ECO:0000313" key="3">
    <source>
        <dbReference type="Proteomes" id="UP000295087"/>
    </source>
</evidence>
<dbReference type="EMBL" id="SNXK01000007">
    <property type="protein sequence ID" value="TDP31840.1"/>
    <property type="molecule type" value="Genomic_DNA"/>
</dbReference>
<accession>A0A4R6P4B7</accession>
<evidence type="ECO:0000259" key="1">
    <source>
        <dbReference type="PROSITE" id="PS51708"/>
    </source>
</evidence>
<dbReference type="RefSeq" id="WP_067487803.1">
    <property type="nucleotide sequence ID" value="NZ_SNXK01000007.1"/>
</dbReference>
<dbReference type="AlphaFoldDB" id="A0A4R6P4B7"/>
<comment type="caution">
    <text evidence="2">The sequence shown here is derived from an EMBL/GenBank/DDBJ whole genome shotgun (WGS) entry which is preliminary data.</text>
</comment>
<dbReference type="PANTHER" id="PTHR39339:SF1">
    <property type="entry name" value="CHAD DOMAIN-CONTAINING PROTEIN"/>
    <property type="match status" value="1"/>
</dbReference>
<protein>
    <submittedName>
        <fullName evidence="2">CHAD domain-containing protein</fullName>
    </submittedName>
</protein>
<evidence type="ECO:0000313" key="2">
    <source>
        <dbReference type="EMBL" id="TDP31840.1"/>
    </source>
</evidence>
<proteinExistence type="predicted"/>
<dbReference type="Pfam" id="PF05235">
    <property type="entry name" value="CHAD"/>
    <property type="match status" value="1"/>
</dbReference>
<keyword evidence="3" id="KW-1185">Reference proteome</keyword>
<dbReference type="Gene3D" id="1.40.20.10">
    <property type="entry name" value="CHAD domain"/>
    <property type="match status" value="1"/>
</dbReference>
<dbReference type="SMART" id="SM00880">
    <property type="entry name" value="CHAD"/>
    <property type="match status" value="1"/>
</dbReference>